<name>A0ABT9FHT0_9GAMM</name>
<reference evidence="1" key="1">
    <citation type="submission" date="2023-07" db="EMBL/GenBank/DDBJ databases">
        <title>Genome content predicts the carbon catabolic preferences of heterotrophic bacteria.</title>
        <authorList>
            <person name="Gralka M."/>
        </authorList>
    </citation>
    <scope>NUCLEOTIDE SEQUENCE</scope>
    <source>
        <strain evidence="1">4G09</strain>
    </source>
</reference>
<dbReference type="Proteomes" id="UP001177212">
    <property type="component" value="Unassembled WGS sequence"/>
</dbReference>
<organism evidence="1 2">
    <name type="scientific">Pseudoalteromonas marina</name>
    <dbReference type="NCBI Taxonomy" id="267375"/>
    <lineage>
        <taxon>Bacteria</taxon>
        <taxon>Pseudomonadati</taxon>
        <taxon>Pseudomonadota</taxon>
        <taxon>Gammaproteobacteria</taxon>
        <taxon>Alteromonadales</taxon>
        <taxon>Pseudoalteromonadaceae</taxon>
        <taxon>Pseudoalteromonas</taxon>
    </lineage>
</organism>
<gene>
    <name evidence="1" type="ORF">Q8W34_17025</name>
</gene>
<dbReference type="EMBL" id="JAUYVT010000019">
    <property type="protein sequence ID" value="MDP2566352.1"/>
    <property type="molecule type" value="Genomic_DNA"/>
</dbReference>
<evidence type="ECO:0000313" key="2">
    <source>
        <dbReference type="Proteomes" id="UP001177212"/>
    </source>
</evidence>
<accession>A0ABT9FHT0</accession>
<dbReference type="RefSeq" id="WP_271481727.1">
    <property type="nucleotide sequence ID" value="NZ_JAUYVT010000019.1"/>
</dbReference>
<evidence type="ECO:0000313" key="1">
    <source>
        <dbReference type="EMBL" id="MDP2566352.1"/>
    </source>
</evidence>
<keyword evidence="2" id="KW-1185">Reference proteome</keyword>
<proteinExistence type="predicted"/>
<sequence>MKMNKPNFDDFLDKSLNTLDKEITPQKDLWAGIERAIVNTNEPEQSAVTLWPKLSAIAACTVAALVALNMFVISPKPQPVVAISDYFAQQKQSLLVQYKNQDALTDNWQTQLQELEEAEYAIKQALKNEPQNQALLTMLAQIYQQQLDLINKVHAPRWQSI</sequence>
<evidence type="ECO:0008006" key="3">
    <source>
        <dbReference type="Google" id="ProtNLM"/>
    </source>
</evidence>
<comment type="caution">
    <text evidence="1">The sequence shown here is derived from an EMBL/GenBank/DDBJ whole genome shotgun (WGS) entry which is preliminary data.</text>
</comment>
<protein>
    <recommendedName>
        <fullName evidence="3">Orphan protein</fullName>
    </recommendedName>
</protein>